<feature type="region of interest" description="Disordered" evidence="1">
    <location>
        <begin position="20"/>
        <end position="66"/>
    </location>
</feature>
<feature type="domain" description="Reverse transcriptase Ty1/copia-type" evidence="2">
    <location>
        <begin position="163"/>
        <end position="341"/>
    </location>
</feature>
<organism evidence="3 4">
    <name type="scientific">Austropuccinia psidii MF-1</name>
    <dbReference type="NCBI Taxonomy" id="1389203"/>
    <lineage>
        <taxon>Eukaryota</taxon>
        <taxon>Fungi</taxon>
        <taxon>Dikarya</taxon>
        <taxon>Basidiomycota</taxon>
        <taxon>Pucciniomycotina</taxon>
        <taxon>Pucciniomycetes</taxon>
        <taxon>Pucciniales</taxon>
        <taxon>Sphaerophragmiaceae</taxon>
        <taxon>Austropuccinia</taxon>
    </lineage>
</organism>
<comment type="caution">
    <text evidence="3">The sequence shown here is derived from an EMBL/GenBank/DDBJ whole genome shotgun (WGS) entry which is preliminary data.</text>
</comment>
<reference evidence="3" key="1">
    <citation type="submission" date="2021-03" db="EMBL/GenBank/DDBJ databases">
        <title>Draft genome sequence of rust myrtle Austropuccinia psidii MF-1, a brazilian biotype.</title>
        <authorList>
            <person name="Quecine M.C."/>
            <person name="Pachon D.M.R."/>
            <person name="Bonatelli M.L."/>
            <person name="Correr F.H."/>
            <person name="Franceschini L.M."/>
            <person name="Leite T.F."/>
            <person name="Margarido G.R.A."/>
            <person name="Almeida C.A."/>
            <person name="Ferrarezi J.A."/>
            <person name="Labate C.A."/>
        </authorList>
    </citation>
    <scope>NUCLEOTIDE SEQUENCE</scope>
    <source>
        <strain evidence="3">MF-1</strain>
    </source>
</reference>
<dbReference type="EMBL" id="AVOT02017006">
    <property type="protein sequence ID" value="MBW0502777.1"/>
    <property type="molecule type" value="Genomic_DNA"/>
</dbReference>
<evidence type="ECO:0000313" key="3">
    <source>
        <dbReference type="EMBL" id="MBW0502777.1"/>
    </source>
</evidence>
<dbReference type="Proteomes" id="UP000765509">
    <property type="component" value="Unassembled WGS sequence"/>
</dbReference>
<evidence type="ECO:0000313" key="4">
    <source>
        <dbReference type="Proteomes" id="UP000765509"/>
    </source>
</evidence>
<dbReference type="InterPro" id="IPR043502">
    <property type="entry name" value="DNA/RNA_pol_sf"/>
</dbReference>
<feature type="compositionally biased region" description="Polar residues" evidence="1">
    <location>
        <begin position="26"/>
        <end position="66"/>
    </location>
</feature>
<dbReference type="InterPro" id="IPR013103">
    <property type="entry name" value="RVT_2"/>
</dbReference>
<dbReference type="SUPFAM" id="SSF56672">
    <property type="entry name" value="DNA/RNA polymerases"/>
    <property type="match status" value="1"/>
</dbReference>
<proteinExistence type="predicted"/>
<protein>
    <recommendedName>
        <fullName evidence="2">Reverse transcriptase Ty1/copia-type domain-containing protein</fullName>
    </recommendedName>
</protein>
<keyword evidence="4" id="KW-1185">Reference proteome</keyword>
<dbReference type="Pfam" id="PF07727">
    <property type="entry name" value="RVT_2"/>
    <property type="match status" value="1"/>
</dbReference>
<sequence length="347" mass="39566">MLPLNDLKVSITHHATPNKKVFPSIPQKNTTETFTTSLNEPVTPKIDQTSNAPQSQLDSEQSPEASNAIQLEGETLETAQEVTNPVATQIQAPRIKIIGPWHPTLITSNLNDLNILPYKRQPAALLTTSDKTPQTYRGALKSVSHLLWQEAIDKELENMHFLKVWEVVDLHEDYKLVGTTWVFKIKRNERNKPIEHKSWLCAQGFMQSMGIDFSKTYAPTGRLNSLRKLVAFACVNKLQFHQIDIKSAFLNAQLKETVYLAVPQGLQLDKQNFCLRLNKAIYRLRQAPLAWYEQLTNWLESVKFSVCTLDPCVFYRAGSTPVWLYIHVDDIGIFSKNTAFFKAEIEK</sequence>
<evidence type="ECO:0000259" key="2">
    <source>
        <dbReference type="Pfam" id="PF07727"/>
    </source>
</evidence>
<dbReference type="AlphaFoldDB" id="A0A9Q3DIR1"/>
<gene>
    <name evidence="3" type="ORF">O181_042492</name>
</gene>
<dbReference type="OrthoDB" id="3344688at2759"/>
<name>A0A9Q3DIR1_9BASI</name>
<evidence type="ECO:0000256" key="1">
    <source>
        <dbReference type="SAM" id="MobiDB-lite"/>
    </source>
</evidence>
<accession>A0A9Q3DIR1</accession>